<name>A0A845BRJ4_9NEIS</name>
<keyword evidence="7" id="KW-1185">Reference proteome</keyword>
<evidence type="ECO:0000313" key="6">
    <source>
        <dbReference type="EMBL" id="MXR38020.1"/>
    </source>
</evidence>
<dbReference type="NCBIfam" id="TIGR02419">
    <property type="entry name" value="C4_traR_proteo"/>
    <property type="match status" value="1"/>
</dbReference>
<dbReference type="GO" id="GO:0008270">
    <property type="term" value="F:zinc ion binding"/>
    <property type="evidence" value="ECO:0007669"/>
    <property type="project" value="UniProtKB-KW"/>
</dbReference>
<feature type="zinc finger region" description="dksA C4-type" evidence="4">
    <location>
        <begin position="37"/>
        <end position="61"/>
    </location>
</feature>
<dbReference type="PANTHER" id="PTHR38777:SF1">
    <property type="entry name" value="DNAK SUPPRESSOR PROTEIN"/>
    <property type="match status" value="1"/>
</dbReference>
<accession>A0A845BRJ4</accession>
<sequence>MTDIFDRAQELEQRQRETALARQAEAARRRGGSLSHCYDCGYEIPPLRREKVPGCTRCVECQAAAEKAMR</sequence>
<dbReference type="Pfam" id="PF01258">
    <property type="entry name" value="zf-dskA_traR"/>
    <property type="match status" value="1"/>
</dbReference>
<dbReference type="InterPro" id="IPR000962">
    <property type="entry name" value="Znf_DskA_TraR"/>
</dbReference>
<evidence type="ECO:0000313" key="7">
    <source>
        <dbReference type="Proteomes" id="UP000467214"/>
    </source>
</evidence>
<dbReference type="PROSITE" id="PS51128">
    <property type="entry name" value="ZF_DKSA_2"/>
    <property type="match status" value="1"/>
</dbReference>
<evidence type="ECO:0000256" key="2">
    <source>
        <dbReference type="ARBA" id="ARBA00022771"/>
    </source>
</evidence>
<evidence type="ECO:0000256" key="1">
    <source>
        <dbReference type="ARBA" id="ARBA00022723"/>
    </source>
</evidence>
<dbReference type="PANTHER" id="PTHR38777">
    <property type="entry name" value="FELS-2 PROPHAGE PROTEIN"/>
    <property type="match status" value="1"/>
</dbReference>
<gene>
    <name evidence="6" type="ORF">GQF02_13660</name>
</gene>
<protein>
    <submittedName>
        <fullName evidence="6">TraR/DksA family transcriptional regulator</fullName>
    </submittedName>
</protein>
<evidence type="ECO:0000256" key="3">
    <source>
        <dbReference type="ARBA" id="ARBA00022833"/>
    </source>
</evidence>
<dbReference type="SUPFAM" id="SSF57716">
    <property type="entry name" value="Glucocorticoid receptor-like (DNA-binding domain)"/>
    <property type="match status" value="1"/>
</dbReference>
<dbReference type="AlphaFoldDB" id="A0A845BRJ4"/>
<dbReference type="InterPro" id="IPR012783">
    <property type="entry name" value="Znf_C4_TraR"/>
</dbReference>
<dbReference type="GO" id="GO:1900378">
    <property type="term" value="P:positive regulation of secondary metabolite biosynthetic process"/>
    <property type="evidence" value="ECO:0007669"/>
    <property type="project" value="TreeGrafter"/>
</dbReference>
<dbReference type="RefSeq" id="WP_160797896.1">
    <property type="nucleotide sequence ID" value="NZ_WSSB01000014.1"/>
</dbReference>
<comment type="caution">
    <text evidence="6">The sequence shown here is derived from an EMBL/GenBank/DDBJ whole genome shotgun (WGS) entry which is preliminary data.</text>
</comment>
<organism evidence="6 7">
    <name type="scientific">Craterilacuibacter sinensis</name>
    <dbReference type="NCBI Taxonomy" id="2686017"/>
    <lineage>
        <taxon>Bacteria</taxon>
        <taxon>Pseudomonadati</taxon>
        <taxon>Pseudomonadota</taxon>
        <taxon>Betaproteobacteria</taxon>
        <taxon>Neisseriales</taxon>
        <taxon>Neisseriaceae</taxon>
        <taxon>Craterilacuibacter</taxon>
    </lineage>
</organism>
<keyword evidence="1" id="KW-0479">Metal-binding</keyword>
<dbReference type="Gene3D" id="1.20.120.910">
    <property type="entry name" value="DksA, coiled-coil domain"/>
    <property type="match status" value="1"/>
</dbReference>
<feature type="domain" description="Zinc finger DksA/TraR C4-type" evidence="5">
    <location>
        <begin position="32"/>
        <end position="67"/>
    </location>
</feature>
<keyword evidence="2" id="KW-0863">Zinc-finger</keyword>
<proteinExistence type="predicted"/>
<reference evidence="6 7" key="1">
    <citation type="submission" date="2019-12" db="EMBL/GenBank/DDBJ databases">
        <title>Neisseriaceae gen. nov. sp. Genome sequencing and assembly.</title>
        <authorList>
            <person name="Liu Z."/>
            <person name="Li A."/>
        </authorList>
    </citation>
    <scope>NUCLEOTIDE SEQUENCE [LARGE SCALE GENOMIC DNA]</scope>
    <source>
        <strain evidence="6 7">B2N2-7</strain>
    </source>
</reference>
<keyword evidence="3" id="KW-0862">Zinc</keyword>
<dbReference type="EMBL" id="WSSB01000014">
    <property type="protein sequence ID" value="MXR38020.1"/>
    <property type="molecule type" value="Genomic_DNA"/>
</dbReference>
<evidence type="ECO:0000256" key="4">
    <source>
        <dbReference type="PROSITE-ProRule" id="PRU00510"/>
    </source>
</evidence>
<evidence type="ECO:0000259" key="5">
    <source>
        <dbReference type="Pfam" id="PF01258"/>
    </source>
</evidence>
<dbReference type="Proteomes" id="UP000467214">
    <property type="component" value="Unassembled WGS sequence"/>
</dbReference>